<dbReference type="PANTHER" id="PTHR30085">
    <property type="entry name" value="AMINO ACID ABC TRANSPORTER PERMEASE"/>
    <property type="match status" value="1"/>
</dbReference>
<dbReference type="AlphaFoldDB" id="A0A1B7I437"/>
<dbReference type="SMART" id="SM00062">
    <property type="entry name" value="PBPb"/>
    <property type="match status" value="1"/>
</dbReference>
<comment type="caution">
    <text evidence="5">The sequence shown here is derived from an EMBL/GenBank/DDBJ whole genome shotgun (WGS) entry which is preliminary data.</text>
</comment>
<feature type="domain" description="Solute-binding protein family 3/N-terminal" evidence="4">
    <location>
        <begin position="38"/>
        <end position="270"/>
    </location>
</feature>
<dbReference type="GO" id="GO:0030288">
    <property type="term" value="C:outer membrane-bounded periplasmic space"/>
    <property type="evidence" value="ECO:0007669"/>
    <property type="project" value="TreeGrafter"/>
</dbReference>
<proteinExistence type="inferred from homology"/>
<dbReference type="SUPFAM" id="SSF53850">
    <property type="entry name" value="Periplasmic binding protein-like II"/>
    <property type="match status" value="1"/>
</dbReference>
<name>A0A1B7I437_9ENTR</name>
<evidence type="ECO:0000313" key="5">
    <source>
        <dbReference type="EMBL" id="OAT23000.1"/>
    </source>
</evidence>
<accession>A0A1B7I437</accession>
<dbReference type="Proteomes" id="UP000078504">
    <property type="component" value="Unassembled WGS sequence"/>
</dbReference>
<reference evidence="5 6" key="1">
    <citation type="submission" date="2016-04" db="EMBL/GenBank/DDBJ databases">
        <title>ATOL: Assembling a taxonomically balanced genome-scale reconstruction of the evolutionary history of the Enterobacteriaceae.</title>
        <authorList>
            <person name="Plunkett G.III."/>
            <person name="Neeno-Eckwall E.C."/>
            <person name="Glasner J.D."/>
            <person name="Perna N.T."/>
        </authorList>
    </citation>
    <scope>NUCLEOTIDE SEQUENCE [LARGE SCALE GENOMIC DNA]</scope>
    <source>
        <strain evidence="5 6">ATCC 51604</strain>
    </source>
</reference>
<organism evidence="5 6">
    <name type="scientific">Buttiauxella gaviniae ATCC 51604</name>
    <dbReference type="NCBI Taxonomy" id="1354253"/>
    <lineage>
        <taxon>Bacteria</taxon>
        <taxon>Pseudomonadati</taxon>
        <taxon>Pseudomonadota</taxon>
        <taxon>Gammaproteobacteria</taxon>
        <taxon>Enterobacterales</taxon>
        <taxon>Enterobacteriaceae</taxon>
        <taxon>Buttiauxella</taxon>
    </lineage>
</organism>
<evidence type="ECO:0000313" key="6">
    <source>
        <dbReference type="Proteomes" id="UP000078504"/>
    </source>
</evidence>
<dbReference type="PANTHER" id="PTHR30085:SF2">
    <property type="entry name" value="GLUTAMATE_ASPARTATE IMPORT SOLUTE-BINDING PROTEIN"/>
    <property type="match status" value="1"/>
</dbReference>
<dbReference type="EMBL" id="LXEP01000008">
    <property type="protein sequence ID" value="OAT23000.1"/>
    <property type="molecule type" value="Genomic_DNA"/>
</dbReference>
<comment type="similarity">
    <text evidence="1">Belongs to the bacterial solute-binding protein 3 family.</text>
</comment>
<dbReference type="PATRIC" id="fig|1354253.4.peg.1173"/>
<dbReference type="GO" id="GO:0006865">
    <property type="term" value="P:amino acid transport"/>
    <property type="evidence" value="ECO:0007669"/>
    <property type="project" value="TreeGrafter"/>
</dbReference>
<keyword evidence="2" id="KW-0813">Transport</keyword>
<dbReference type="Gene3D" id="3.40.190.10">
    <property type="entry name" value="Periplasmic binding protein-like II"/>
    <property type="match status" value="2"/>
</dbReference>
<keyword evidence="3" id="KW-0732">Signal</keyword>
<evidence type="ECO:0000259" key="4">
    <source>
        <dbReference type="SMART" id="SM00062"/>
    </source>
</evidence>
<protein>
    <recommendedName>
        <fullName evidence="4">Solute-binding protein family 3/N-terminal domain-containing protein</fullName>
    </recommendedName>
</protein>
<dbReference type="InterPro" id="IPR051455">
    <property type="entry name" value="Bact_solute-bind_prot3"/>
</dbReference>
<dbReference type="Pfam" id="PF00497">
    <property type="entry name" value="SBP_bac_3"/>
    <property type="match status" value="1"/>
</dbReference>
<gene>
    <name evidence="5" type="ORF">M977_01150</name>
</gene>
<dbReference type="InterPro" id="IPR001638">
    <property type="entry name" value="Solute-binding_3/MltF_N"/>
</dbReference>
<evidence type="ECO:0000256" key="3">
    <source>
        <dbReference type="ARBA" id="ARBA00022729"/>
    </source>
</evidence>
<sequence>MLMAILQGIKYVVIMFASLLSFFAKADDLIQNIKNSHSITLSYLDGEFPFSYTLAGKPTGVAIDLCESVAQHISKEMGGTPLQIKWIKVAPAARFQSLINHQSDIECSNITNSIERQQYLLFSIPYFYASTAFISHKANHLSNTKVLSGHTIFVTSGDIAVQAVTKLNTKLGYSLFTHLTQSALSGFEDMKSTDNSVFVADDILLYSLRATSSNPEEYALSNDNLIDAQPFALALSHESRTLQKEVNNAMMEIFAEGEFNRIYNKWFLSRIPPDNILINMPMSEKLKKDIAKWRAEFPGLPGKQ</sequence>
<dbReference type="GO" id="GO:0005576">
    <property type="term" value="C:extracellular region"/>
    <property type="evidence" value="ECO:0007669"/>
    <property type="project" value="TreeGrafter"/>
</dbReference>
<evidence type="ECO:0000256" key="2">
    <source>
        <dbReference type="ARBA" id="ARBA00022448"/>
    </source>
</evidence>
<evidence type="ECO:0000256" key="1">
    <source>
        <dbReference type="ARBA" id="ARBA00010333"/>
    </source>
</evidence>